<dbReference type="Proteomes" id="UP000053555">
    <property type="component" value="Unassembled WGS sequence"/>
</dbReference>
<sequence length="52" mass="5754">MPPSRKANERIPLLWLGSVQLGCELCGKTLLISLEGLVEDGLLEKHELPQPM</sequence>
<dbReference type="AlphaFoldDB" id="A0A0B2Q1S1"/>
<evidence type="ECO:0000313" key="1">
    <source>
        <dbReference type="EMBL" id="KHN13964.1"/>
    </source>
</evidence>
<protein>
    <submittedName>
        <fullName evidence="1">Uncharacterized protein</fullName>
    </submittedName>
</protein>
<reference evidence="1" key="1">
    <citation type="submission" date="2014-07" db="EMBL/GenBank/DDBJ databases">
        <title>Identification of a novel salt tolerance gene in wild soybean by whole-genome sequencing.</title>
        <authorList>
            <person name="Lam H.-M."/>
            <person name="Qi X."/>
            <person name="Li M.-W."/>
            <person name="Liu X."/>
            <person name="Xie M."/>
            <person name="Ni M."/>
            <person name="Xu X."/>
        </authorList>
    </citation>
    <scope>NUCLEOTIDE SEQUENCE [LARGE SCALE GENOMIC DNA]</scope>
    <source>
        <tissue evidence="1">Root</tissue>
    </source>
</reference>
<dbReference type="Proteomes" id="UP000289340">
    <property type="component" value="Chromosome 10"/>
</dbReference>
<reference evidence="2 3" key="2">
    <citation type="submission" date="2018-09" db="EMBL/GenBank/DDBJ databases">
        <title>A high-quality reference genome of wild soybean provides a powerful tool to mine soybean genomes.</title>
        <authorList>
            <person name="Xie M."/>
            <person name="Chung C.Y.L."/>
            <person name="Li M.-W."/>
            <person name="Wong F.-L."/>
            <person name="Chan T.-F."/>
            <person name="Lam H.-M."/>
        </authorList>
    </citation>
    <scope>NUCLEOTIDE SEQUENCE [LARGE SCALE GENOMIC DNA]</scope>
    <source>
        <strain evidence="3">cv. W05</strain>
        <tissue evidence="2">Hypocotyl of etiolated seedlings</tissue>
    </source>
</reference>
<dbReference type="EMBL" id="KN662023">
    <property type="protein sequence ID" value="KHN13964.1"/>
    <property type="molecule type" value="Genomic_DNA"/>
</dbReference>
<evidence type="ECO:0000313" key="2">
    <source>
        <dbReference type="EMBL" id="RZB87178.1"/>
    </source>
</evidence>
<proteinExistence type="predicted"/>
<evidence type="ECO:0000313" key="3">
    <source>
        <dbReference type="Proteomes" id="UP000289340"/>
    </source>
</evidence>
<accession>A0A0B2Q1S1</accession>
<keyword evidence="3" id="KW-1185">Reference proteome</keyword>
<organism evidence="1">
    <name type="scientific">Glycine soja</name>
    <name type="common">Wild soybean</name>
    <dbReference type="NCBI Taxonomy" id="3848"/>
    <lineage>
        <taxon>Eukaryota</taxon>
        <taxon>Viridiplantae</taxon>
        <taxon>Streptophyta</taxon>
        <taxon>Embryophyta</taxon>
        <taxon>Tracheophyta</taxon>
        <taxon>Spermatophyta</taxon>
        <taxon>Magnoliopsida</taxon>
        <taxon>eudicotyledons</taxon>
        <taxon>Gunneridae</taxon>
        <taxon>Pentapetalae</taxon>
        <taxon>rosids</taxon>
        <taxon>fabids</taxon>
        <taxon>Fabales</taxon>
        <taxon>Fabaceae</taxon>
        <taxon>Papilionoideae</taxon>
        <taxon>50 kb inversion clade</taxon>
        <taxon>NPAAA clade</taxon>
        <taxon>indigoferoid/millettioid clade</taxon>
        <taxon>Phaseoleae</taxon>
        <taxon>Glycine</taxon>
        <taxon>Glycine subgen. Soja</taxon>
    </lineage>
</organism>
<gene>
    <name evidence="2" type="ORF">D0Y65_027039</name>
    <name evidence="1" type="ORF">glysoja_043159</name>
</gene>
<name>A0A0B2Q1S1_GLYSO</name>
<dbReference type="EMBL" id="QZWG01000010">
    <property type="protein sequence ID" value="RZB87178.1"/>
    <property type="molecule type" value="Genomic_DNA"/>
</dbReference>